<evidence type="ECO:0000313" key="2">
    <source>
        <dbReference type="WBParaSite" id="PS1159_v2.g22192.t1"/>
    </source>
</evidence>
<sequence length="100" mass="12251">MLHFNTFSKFIIQNQQIEYFCSFEYTPADENPPKIFSEKYIQEIRDYVDDIIVRWKPEFSPPIINYTEQLKESYDAMNQLHHLHYIRRQMLQFLKSSLNP</sequence>
<name>A0AC35FYF1_9BILA</name>
<dbReference type="Proteomes" id="UP000887580">
    <property type="component" value="Unplaced"/>
</dbReference>
<organism evidence="1 2">
    <name type="scientific">Panagrolaimus sp. PS1159</name>
    <dbReference type="NCBI Taxonomy" id="55785"/>
    <lineage>
        <taxon>Eukaryota</taxon>
        <taxon>Metazoa</taxon>
        <taxon>Ecdysozoa</taxon>
        <taxon>Nematoda</taxon>
        <taxon>Chromadorea</taxon>
        <taxon>Rhabditida</taxon>
        <taxon>Tylenchina</taxon>
        <taxon>Panagrolaimomorpha</taxon>
        <taxon>Panagrolaimoidea</taxon>
        <taxon>Panagrolaimidae</taxon>
        <taxon>Panagrolaimus</taxon>
    </lineage>
</organism>
<evidence type="ECO:0000313" key="1">
    <source>
        <dbReference type="Proteomes" id="UP000887580"/>
    </source>
</evidence>
<reference evidence="2" key="1">
    <citation type="submission" date="2022-11" db="UniProtKB">
        <authorList>
            <consortium name="WormBaseParasite"/>
        </authorList>
    </citation>
    <scope>IDENTIFICATION</scope>
</reference>
<dbReference type="WBParaSite" id="PS1159_v2.g22192.t1">
    <property type="protein sequence ID" value="PS1159_v2.g22192.t1"/>
    <property type="gene ID" value="PS1159_v2.g22192"/>
</dbReference>
<protein>
    <submittedName>
        <fullName evidence="2">Uncharacterized protein</fullName>
    </submittedName>
</protein>
<proteinExistence type="predicted"/>
<accession>A0AC35FYF1</accession>